<keyword evidence="3" id="KW-1185">Reference proteome</keyword>
<feature type="region of interest" description="Disordered" evidence="1">
    <location>
        <begin position="187"/>
        <end position="264"/>
    </location>
</feature>
<feature type="compositionally biased region" description="Polar residues" evidence="1">
    <location>
        <begin position="187"/>
        <end position="201"/>
    </location>
</feature>
<name>A0A9W6UAP7_9STRA</name>
<comment type="caution">
    <text evidence="2">The sequence shown here is derived from an EMBL/GenBank/DDBJ whole genome shotgun (WGS) entry which is preliminary data.</text>
</comment>
<reference evidence="2" key="1">
    <citation type="submission" date="2023-04" db="EMBL/GenBank/DDBJ databases">
        <title>Phytophthora lilii NBRC 32176.</title>
        <authorList>
            <person name="Ichikawa N."/>
            <person name="Sato H."/>
            <person name="Tonouchi N."/>
        </authorList>
    </citation>
    <scope>NUCLEOTIDE SEQUENCE</scope>
    <source>
        <strain evidence="2">NBRC 32176</strain>
    </source>
</reference>
<dbReference type="OrthoDB" id="128172at2759"/>
<organism evidence="2 3">
    <name type="scientific">Phytophthora lilii</name>
    <dbReference type="NCBI Taxonomy" id="2077276"/>
    <lineage>
        <taxon>Eukaryota</taxon>
        <taxon>Sar</taxon>
        <taxon>Stramenopiles</taxon>
        <taxon>Oomycota</taxon>
        <taxon>Peronosporomycetes</taxon>
        <taxon>Peronosporales</taxon>
        <taxon>Peronosporaceae</taxon>
        <taxon>Phytophthora</taxon>
    </lineage>
</organism>
<feature type="region of interest" description="Disordered" evidence="1">
    <location>
        <begin position="22"/>
        <end position="75"/>
    </location>
</feature>
<evidence type="ECO:0000256" key="1">
    <source>
        <dbReference type="SAM" id="MobiDB-lite"/>
    </source>
</evidence>
<evidence type="ECO:0000313" key="3">
    <source>
        <dbReference type="Proteomes" id="UP001165083"/>
    </source>
</evidence>
<dbReference type="EMBL" id="BSXW01000802">
    <property type="protein sequence ID" value="GMF29879.1"/>
    <property type="molecule type" value="Genomic_DNA"/>
</dbReference>
<sequence>MSQSLKPPRVVFVRPKSAGCIRSHTHASSSFAPASRGIEKKRPTSLAPSISLAGTAPPQPVRPPHNSSRRPSSAVGSRRCVAVASGSLPICAIARGASNLDTLLWQDQELEPETPAGLDTENMYQVVVARKDAENAAQQLARRIAHFRAQEERALCEMQTMRLHLESTLTKTQQPLDLGSADLKSKATSLASRQSNDQAHTAMTLDRTATPDTKQIRESTSQRKRRLRVPRSREQLKFLAVSTPFPLEGPTSTDEIGAGAKLSS</sequence>
<dbReference type="Proteomes" id="UP001165083">
    <property type="component" value="Unassembled WGS sequence"/>
</dbReference>
<evidence type="ECO:0000313" key="2">
    <source>
        <dbReference type="EMBL" id="GMF29879.1"/>
    </source>
</evidence>
<protein>
    <submittedName>
        <fullName evidence="2">Unnamed protein product</fullName>
    </submittedName>
</protein>
<accession>A0A9W6UAP7</accession>
<gene>
    <name evidence="2" type="ORF">Plil01_001271500</name>
</gene>
<feature type="compositionally biased region" description="Low complexity" evidence="1">
    <location>
        <begin position="64"/>
        <end position="73"/>
    </location>
</feature>
<dbReference type="AlphaFoldDB" id="A0A9W6UAP7"/>
<proteinExistence type="predicted"/>